<evidence type="ECO:0000313" key="1">
    <source>
        <dbReference type="EMBL" id="KRY89547.1"/>
    </source>
</evidence>
<proteinExistence type="predicted"/>
<dbReference type="EMBL" id="JYDT01000030">
    <property type="protein sequence ID" value="KRY89547.1"/>
    <property type="molecule type" value="Genomic_DNA"/>
</dbReference>
<name>A0A0V1FU43_TRIPS</name>
<protein>
    <submittedName>
        <fullName evidence="1">Uncharacterized protein</fullName>
    </submittedName>
</protein>
<comment type="caution">
    <text evidence="1">The sequence shown here is derived from an EMBL/GenBank/DDBJ whole genome shotgun (WGS) entry which is preliminary data.</text>
</comment>
<reference evidence="1 2" key="1">
    <citation type="submission" date="2015-01" db="EMBL/GenBank/DDBJ databases">
        <title>Evolution of Trichinella species and genotypes.</title>
        <authorList>
            <person name="Korhonen P.K."/>
            <person name="Edoardo P."/>
            <person name="Giuseppe L.R."/>
            <person name="Gasser R.B."/>
        </authorList>
    </citation>
    <scope>NUCLEOTIDE SEQUENCE [LARGE SCALE GENOMIC DNA]</scope>
    <source>
        <strain evidence="1">ISS470</strain>
    </source>
</reference>
<gene>
    <name evidence="1" type="ORF">T4D_2302</name>
</gene>
<keyword evidence="2" id="KW-1185">Reference proteome</keyword>
<dbReference type="AlphaFoldDB" id="A0A0V1FU43"/>
<sequence>MTVLLKRRTSQLFPLGTTANHYYTICNSDSTDNAFYFNLAHRLCCHKNDQTYQKIIQLNRDVLVHFIVQTESSKMPFKRGFIGRFSFGGFRFSCISLLRFACVHFLRQICACNLYSALRF</sequence>
<organism evidence="1 2">
    <name type="scientific">Trichinella pseudospiralis</name>
    <name type="common">Parasitic roundworm</name>
    <dbReference type="NCBI Taxonomy" id="6337"/>
    <lineage>
        <taxon>Eukaryota</taxon>
        <taxon>Metazoa</taxon>
        <taxon>Ecdysozoa</taxon>
        <taxon>Nematoda</taxon>
        <taxon>Enoplea</taxon>
        <taxon>Dorylaimia</taxon>
        <taxon>Trichinellida</taxon>
        <taxon>Trichinellidae</taxon>
        <taxon>Trichinella</taxon>
    </lineage>
</organism>
<evidence type="ECO:0000313" key="2">
    <source>
        <dbReference type="Proteomes" id="UP000054995"/>
    </source>
</evidence>
<dbReference type="Proteomes" id="UP000054995">
    <property type="component" value="Unassembled WGS sequence"/>
</dbReference>
<accession>A0A0V1FU43</accession>